<feature type="chain" id="PRO_5047490299" evidence="13">
    <location>
        <begin position="29"/>
        <end position="726"/>
    </location>
</feature>
<proteinExistence type="inferred from homology"/>
<evidence type="ECO:0000259" key="14">
    <source>
        <dbReference type="Pfam" id="PF00593"/>
    </source>
</evidence>
<dbReference type="PANTHER" id="PTHR32552:SF82">
    <property type="entry name" value="FCUA PROTEIN"/>
    <property type="match status" value="1"/>
</dbReference>
<comment type="caution">
    <text evidence="16">The sequence shown here is derived from an EMBL/GenBank/DDBJ whole genome shotgun (WGS) entry which is preliminary data.</text>
</comment>
<evidence type="ECO:0000256" key="7">
    <source>
        <dbReference type="ARBA" id="ARBA00023136"/>
    </source>
</evidence>
<dbReference type="NCBIfam" id="TIGR01783">
    <property type="entry name" value="TonB-siderophor"/>
    <property type="match status" value="1"/>
</dbReference>
<dbReference type="Gene3D" id="2.170.130.10">
    <property type="entry name" value="TonB-dependent receptor, plug domain"/>
    <property type="match status" value="1"/>
</dbReference>
<dbReference type="InterPro" id="IPR036942">
    <property type="entry name" value="Beta-barrel_TonB_sf"/>
</dbReference>
<gene>
    <name evidence="16" type="ORF">NX778_12940</name>
</gene>
<evidence type="ECO:0000256" key="9">
    <source>
        <dbReference type="ARBA" id="ARBA00023237"/>
    </source>
</evidence>
<sequence>MKTKPQQKRLVVLIAAAWALTYLGTATAGDPPAPPEQQAAADEQSSTAAPADSKESHGLQVVTVNAERARGFRANVVQVGAFRDTPLLDVPLTISIIPPALLEEQNAQNLFDALKNSAGVTRSQTSGSVADNLAIRGIDINNRTSYRLNGSLPINNLIDLPLENKERVEALKGSAALYYGFTSPAGVVNLVTKRAKETPITTVSLSGNEFGQWLTAVDIGRKFGANKQFGLRVNAVYGELRTPVKDTHGDRNLFSVAADWHVTDDLLLKLDVEKFRKNAVEQAAIGVPTAVKGVLTLPGVPDPTKLLSGPWARWEARAQNTLLRADYRINDDWALTAEAGRAETDRDARSSTTLRNYDVVTGAGTLQSQLVRGQVYLNKNYRAELAGRVEAWLDHELTLGVMQNKRYQNAPSQQTFSNPQNLYNPVVIPAPVYTLTPVYSPTDVTDNGVYFLDRIRLSQQWQVLAGVRKTRYTNDSIINKAAVESRVNNSTPSLGLIYKVRKDTSIYATYIEGLEEGATAPLTTKNASQILPPGVSKQKELGVRSDAISGMTATVAGFSIERATTYTNADNYFVLDGRTEYRGIEYSINGDVAPEWSVYVSGLFLDAKQKNAANATLIGKTPENTPKQSHSVFAEYHPRALQGLHLSAGAYYIAKRPVNPADEAYISGVTLYTLGARYETRIAGHGATFQVNVENAGDKRYFNAVGFGFMGVGLPRTIKYNVKIDL</sequence>
<feature type="compositionally biased region" description="Low complexity" evidence="12">
    <location>
        <begin position="28"/>
        <end position="51"/>
    </location>
</feature>
<evidence type="ECO:0000256" key="3">
    <source>
        <dbReference type="ARBA" id="ARBA00022448"/>
    </source>
</evidence>
<dbReference type="InterPro" id="IPR012910">
    <property type="entry name" value="Plug_dom"/>
</dbReference>
<evidence type="ECO:0000313" key="16">
    <source>
        <dbReference type="EMBL" id="MCS0658970.1"/>
    </source>
</evidence>
<comment type="subcellular location">
    <subcellularLocation>
        <location evidence="1 10">Cell outer membrane</location>
        <topology evidence="1 10">Multi-pass membrane protein</topology>
    </subcellularLocation>
</comment>
<keyword evidence="6 11" id="KW-0798">TonB box</keyword>
<evidence type="ECO:0000256" key="12">
    <source>
        <dbReference type="SAM" id="MobiDB-lite"/>
    </source>
</evidence>
<accession>A0ABT2D0K8</accession>
<dbReference type="Proteomes" id="UP001204621">
    <property type="component" value="Unassembled WGS sequence"/>
</dbReference>
<dbReference type="PROSITE" id="PS52016">
    <property type="entry name" value="TONB_DEPENDENT_REC_3"/>
    <property type="match status" value="1"/>
</dbReference>
<dbReference type="Gene3D" id="2.40.170.20">
    <property type="entry name" value="TonB-dependent receptor, beta-barrel domain"/>
    <property type="match status" value="1"/>
</dbReference>
<keyword evidence="5 10" id="KW-0812">Transmembrane</keyword>
<feature type="domain" description="TonB-dependent receptor plug" evidence="15">
    <location>
        <begin position="87"/>
        <end position="187"/>
    </location>
</feature>
<keyword evidence="17" id="KW-1185">Reference proteome</keyword>
<dbReference type="InterPro" id="IPR010105">
    <property type="entry name" value="TonB_sidphr_rcpt"/>
</dbReference>
<dbReference type="InterPro" id="IPR000531">
    <property type="entry name" value="Beta-barrel_TonB"/>
</dbReference>
<feature type="signal peptide" evidence="13">
    <location>
        <begin position="1"/>
        <end position="28"/>
    </location>
</feature>
<dbReference type="SUPFAM" id="SSF56935">
    <property type="entry name" value="Porins"/>
    <property type="match status" value="1"/>
</dbReference>
<dbReference type="Pfam" id="PF07715">
    <property type="entry name" value="Plug"/>
    <property type="match status" value="1"/>
</dbReference>
<keyword evidence="13" id="KW-0732">Signal</keyword>
<dbReference type="InterPro" id="IPR037066">
    <property type="entry name" value="Plug_dom_sf"/>
</dbReference>
<evidence type="ECO:0000256" key="2">
    <source>
        <dbReference type="ARBA" id="ARBA00009810"/>
    </source>
</evidence>
<evidence type="ECO:0000256" key="6">
    <source>
        <dbReference type="ARBA" id="ARBA00023077"/>
    </source>
</evidence>
<evidence type="ECO:0000256" key="11">
    <source>
        <dbReference type="RuleBase" id="RU003357"/>
    </source>
</evidence>
<feature type="domain" description="TonB-dependent receptor-like beta-barrel" evidence="14">
    <location>
        <begin position="308"/>
        <end position="695"/>
    </location>
</feature>
<evidence type="ECO:0000313" key="17">
    <source>
        <dbReference type="Proteomes" id="UP001204621"/>
    </source>
</evidence>
<feature type="region of interest" description="Disordered" evidence="12">
    <location>
        <begin position="28"/>
        <end position="58"/>
    </location>
</feature>
<evidence type="ECO:0000256" key="8">
    <source>
        <dbReference type="ARBA" id="ARBA00023170"/>
    </source>
</evidence>
<comment type="similarity">
    <text evidence="2 10 11">Belongs to the TonB-dependent receptor family.</text>
</comment>
<evidence type="ECO:0000256" key="5">
    <source>
        <dbReference type="ARBA" id="ARBA00022692"/>
    </source>
</evidence>
<dbReference type="Pfam" id="PF00593">
    <property type="entry name" value="TonB_dep_Rec_b-barrel"/>
    <property type="match status" value="1"/>
</dbReference>
<dbReference type="EMBL" id="JANUGU010000003">
    <property type="protein sequence ID" value="MCS0658970.1"/>
    <property type="molecule type" value="Genomic_DNA"/>
</dbReference>
<dbReference type="InterPro" id="IPR039426">
    <property type="entry name" value="TonB-dep_rcpt-like"/>
</dbReference>
<protein>
    <submittedName>
        <fullName evidence="16">TonB-dependent siderophore receptor</fullName>
    </submittedName>
</protein>
<reference evidence="16 17" key="1">
    <citation type="submission" date="2022-08" db="EMBL/GenBank/DDBJ databases">
        <title>Reclassification of Massilia species as members of the genera Telluria, Duganella, Pseudoduganella, Mokoshia gen. nov. and Zemynaea gen. nov. using orthogonal and non-orthogonal genome-based approaches.</title>
        <authorList>
            <person name="Bowman J.P."/>
        </authorList>
    </citation>
    <scope>NUCLEOTIDE SEQUENCE [LARGE SCALE GENOMIC DNA]</scope>
    <source>
        <strain evidence="16 17">JCM 31606</strain>
    </source>
</reference>
<evidence type="ECO:0000256" key="13">
    <source>
        <dbReference type="SAM" id="SignalP"/>
    </source>
</evidence>
<keyword evidence="8 16" id="KW-0675">Receptor</keyword>
<keyword evidence="7 10" id="KW-0472">Membrane</keyword>
<organism evidence="16 17">
    <name type="scientific">Massilia terrae</name>
    <dbReference type="NCBI Taxonomy" id="1811224"/>
    <lineage>
        <taxon>Bacteria</taxon>
        <taxon>Pseudomonadati</taxon>
        <taxon>Pseudomonadota</taxon>
        <taxon>Betaproteobacteria</taxon>
        <taxon>Burkholderiales</taxon>
        <taxon>Oxalobacteraceae</taxon>
        <taxon>Telluria group</taxon>
        <taxon>Massilia</taxon>
    </lineage>
</organism>
<evidence type="ECO:0000256" key="1">
    <source>
        <dbReference type="ARBA" id="ARBA00004571"/>
    </source>
</evidence>
<keyword evidence="9 10" id="KW-0998">Cell outer membrane</keyword>
<dbReference type="PANTHER" id="PTHR32552">
    <property type="entry name" value="FERRICHROME IRON RECEPTOR-RELATED"/>
    <property type="match status" value="1"/>
</dbReference>
<dbReference type="CDD" id="cd01347">
    <property type="entry name" value="ligand_gated_channel"/>
    <property type="match status" value="1"/>
</dbReference>
<keyword evidence="4 10" id="KW-1134">Transmembrane beta strand</keyword>
<name>A0ABT2D0K8_9BURK</name>
<evidence type="ECO:0000256" key="4">
    <source>
        <dbReference type="ARBA" id="ARBA00022452"/>
    </source>
</evidence>
<evidence type="ECO:0000256" key="10">
    <source>
        <dbReference type="PROSITE-ProRule" id="PRU01360"/>
    </source>
</evidence>
<dbReference type="RefSeq" id="WP_258812155.1">
    <property type="nucleotide sequence ID" value="NZ_JANUGU010000003.1"/>
</dbReference>
<keyword evidence="3 10" id="KW-0813">Transport</keyword>
<evidence type="ECO:0000259" key="15">
    <source>
        <dbReference type="Pfam" id="PF07715"/>
    </source>
</evidence>